<dbReference type="PANTHER" id="PTHR20917:SF0">
    <property type="entry name" value="CALCIUM LOAD-ACTIVATED CALCIUM CHANNEL"/>
    <property type="match status" value="1"/>
</dbReference>
<dbReference type="Pfam" id="PF01956">
    <property type="entry name" value="EMC3_TMCO1"/>
    <property type="match status" value="1"/>
</dbReference>
<keyword evidence="3" id="KW-0813">Transport</keyword>
<feature type="compositionally biased region" description="Polar residues" evidence="14">
    <location>
        <begin position="81"/>
        <end position="104"/>
    </location>
</feature>
<evidence type="ECO:0000256" key="8">
    <source>
        <dbReference type="ARBA" id="ARBA00022837"/>
    </source>
</evidence>
<evidence type="ECO:0000256" key="14">
    <source>
        <dbReference type="SAM" id="MobiDB-lite"/>
    </source>
</evidence>
<dbReference type="PANTHER" id="PTHR20917">
    <property type="entry name" value="PNAS-RELATED"/>
    <property type="match status" value="1"/>
</dbReference>
<comment type="subcellular location">
    <subcellularLocation>
        <location evidence="1">Endoplasmic reticulum membrane</location>
        <topology evidence="1">Multi-pass membrane protein</topology>
    </subcellularLocation>
</comment>
<dbReference type="InterPro" id="IPR002809">
    <property type="entry name" value="EMC3/TMCO1"/>
</dbReference>
<evidence type="ECO:0000256" key="4">
    <source>
        <dbReference type="ARBA" id="ARBA00022568"/>
    </source>
</evidence>
<keyword evidence="4" id="KW-0109">Calcium transport</keyword>
<reference evidence="15" key="1">
    <citation type="journal article" date="2018" name="Nat. Genet.">
        <title>Extensive intraspecific gene order and gene structural variations between Mo17 and other maize genomes.</title>
        <authorList>
            <person name="Sun S."/>
            <person name="Zhou Y."/>
            <person name="Chen J."/>
            <person name="Shi J."/>
            <person name="Zhao H."/>
            <person name="Zhao H."/>
            <person name="Song W."/>
            <person name="Zhang M."/>
            <person name="Cui Y."/>
            <person name="Dong X."/>
            <person name="Liu H."/>
            <person name="Ma X."/>
            <person name="Jiao Y."/>
            <person name="Wang B."/>
            <person name="Wei X."/>
            <person name="Stein J.C."/>
            <person name="Glaubitz J.C."/>
            <person name="Lu F."/>
            <person name="Yu G."/>
            <person name="Liang C."/>
            <person name="Fengler K."/>
            <person name="Li B."/>
            <person name="Rafalski A."/>
            <person name="Schnable P.S."/>
            <person name="Ware D.H."/>
            <person name="Buckler E.S."/>
            <person name="Lai J."/>
        </authorList>
    </citation>
    <scope>NUCLEOTIDE SEQUENCE [LARGE SCALE GENOMIC DNA]</scope>
    <source>
        <tissue evidence="15">Seedling</tissue>
    </source>
</reference>
<name>A0A317YJA9_MAIZE</name>
<dbReference type="AlphaFoldDB" id="A0A317YJA9"/>
<gene>
    <name evidence="15" type="primary">Tmco1_2</name>
    <name evidence="15" type="ORF">Zm00014a_030346</name>
</gene>
<keyword evidence="7" id="KW-0256">Endoplasmic reticulum</keyword>
<keyword evidence="12" id="KW-0472">Membrane</keyword>
<keyword evidence="5" id="KW-0107">Calcium channel</keyword>
<evidence type="ECO:0000256" key="1">
    <source>
        <dbReference type="ARBA" id="ARBA00004477"/>
    </source>
</evidence>
<evidence type="ECO:0000256" key="2">
    <source>
        <dbReference type="ARBA" id="ARBA00006537"/>
    </source>
</evidence>
<keyword evidence="13" id="KW-0407">Ion channel</keyword>
<evidence type="ECO:0000256" key="9">
    <source>
        <dbReference type="ARBA" id="ARBA00022989"/>
    </source>
</evidence>
<dbReference type="GO" id="GO:0005789">
    <property type="term" value="C:endoplasmic reticulum membrane"/>
    <property type="evidence" value="ECO:0007669"/>
    <property type="project" value="UniProtKB-SubCell"/>
</dbReference>
<dbReference type="GO" id="GO:0005262">
    <property type="term" value="F:calcium channel activity"/>
    <property type="evidence" value="ECO:0007669"/>
    <property type="project" value="UniProtKB-KW"/>
</dbReference>
<evidence type="ECO:0000256" key="3">
    <source>
        <dbReference type="ARBA" id="ARBA00022448"/>
    </source>
</evidence>
<comment type="caution">
    <text evidence="15">The sequence shown here is derived from an EMBL/GenBank/DDBJ whole genome shotgun (WGS) entry which is preliminary data.</text>
</comment>
<keyword evidence="9" id="KW-1133">Transmembrane helix</keyword>
<organism evidence="15">
    <name type="scientific">Zea mays</name>
    <name type="common">Maize</name>
    <dbReference type="NCBI Taxonomy" id="4577"/>
    <lineage>
        <taxon>Eukaryota</taxon>
        <taxon>Viridiplantae</taxon>
        <taxon>Streptophyta</taxon>
        <taxon>Embryophyta</taxon>
        <taxon>Tracheophyta</taxon>
        <taxon>Spermatophyta</taxon>
        <taxon>Magnoliopsida</taxon>
        <taxon>Liliopsida</taxon>
        <taxon>Poales</taxon>
        <taxon>Poaceae</taxon>
        <taxon>PACMAD clade</taxon>
        <taxon>Panicoideae</taxon>
        <taxon>Andropogonodae</taxon>
        <taxon>Andropogoneae</taxon>
        <taxon>Tripsacinae</taxon>
        <taxon>Zea</taxon>
    </lineage>
</organism>
<protein>
    <submittedName>
        <fullName evidence="15">Calcium load-activated calcium channel</fullName>
    </submittedName>
</protein>
<evidence type="ECO:0000256" key="11">
    <source>
        <dbReference type="ARBA" id="ARBA00023065"/>
    </source>
</evidence>
<evidence type="ECO:0000256" key="7">
    <source>
        <dbReference type="ARBA" id="ARBA00022824"/>
    </source>
</evidence>
<keyword evidence="6" id="KW-0812">Transmembrane</keyword>
<keyword evidence="10" id="KW-0175">Coiled coil</keyword>
<evidence type="ECO:0000256" key="12">
    <source>
        <dbReference type="ARBA" id="ARBA00023136"/>
    </source>
</evidence>
<proteinExistence type="inferred from homology"/>
<evidence type="ECO:0000256" key="10">
    <source>
        <dbReference type="ARBA" id="ARBA00023054"/>
    </source>
</evidence>
<dbReference type="GO" id="GO:0032469">
    <property type="term" value="P:endoplasmic reticulum calcium ion homeostasis"/>
    <property type="evidence" value="ECO:0007669"/>
    <property type="project" value="InterPro"/>
</dbReference>
<evidence type="ECO:0000256" key="13">
    <source>
        <dbReference type="ARBA" id="ARBA00023303"/>
    </source>
</evidence>
<dbReference type="Proteomes" id="UP000251960">
    <property type="component" value="Chromosome 1"/>
</dbReference>
<evidence type="ECO:0000313" key="15">
    <source>
        <dbReference type="EMBL" id="PWZ58788.1"/>
    </source>
</evidence>
<accession>A0A317YJA9</accession>
<feature type="region of interest" description="Disordered" evidence="14">
    <location>
        <begin position="79"/>
        <end position="105"/>
    </location>
</feature>
<sequence>MAPALSSLRYGNSLSVVSIFARDGRALRGHLPYHRRLPGNDPTDCSMIFRYFLCSMTIRTNLQKLLDFAPPAPFPPVEASWCSSTGPKQTSSPAGGTLAASTKAGSRLASPRASLSTGAAVAAPTSFPPCWCLLPGVGRMGG</sequence>
<dbReference type="InterPro" id="IPR008559">
    <property type="entry name" value="TMCO1"/>
</dbReference>
<keyword evidence="8" id="KW-0106">Calcium</keyword>
<evidence type="ECO:0000256" key="6">
    <source>
        <dbReference type="ARBA" id="ARBA00022692"/>
    </source>
</evidence>
<keyword evidence="11" id="KW-0406">Ion transport</keyword>
<evidence type="ECO:0000256" key="5">
    <source>
        <dbReference type="ARBA" id="ARBA00022673"/>
    </source>
</evidence>
<dbReference type="EMBL" id="NCVQ01000001">
    <property type="protein sequence ID" value="PWZ58788.1"/>
    <property type="molecule type" value="Genomic_DNA"/>
</dbReference>
<comment type="similarity">
    <text evidence="2">Belongs to the TMCO1 family.</text>
</comment>